<dbReference type="InterPro" id="IPR036291">
    <property type="entry name" value="NAD(P)-bd_dom_sf"/>
</dbReference>
<dbReference type="InterPro" id="IPR006176">
    <property type="entry name" value="3-OHacyl-CoA_DH_NAD-bd"/>
</dbReference>
<dbReference type="Proteomes" id="UP000289555">
    <property type="component" value="Chromosome"/>
</dbReference>
<dbReference type="EMBL" id="AP019416">
    <property type="protein sequence ID" value="BBI49370.1"/>
    <property type="molecule type" value="Genomic_DNA"/>
</dbReference>
<reference evidence="3" key="1">
    <citation type="journal article" date="2019" name="Microbiol. Resour. Announc.">
        <title>Complete Genome Sequence of Halomonas olivaria, a Moderately Halophilic Bacterium Isolated from Olive Processing Effluents, Obtained by Nanopore Sequencing.</title>
        <authorList>
            <person name="Nagata S."/>
            <person name="Ii K.M."/>
            <person name="Tsukimi T."/>
            <person name="Miura M.C."/>
            <person name="Galipon J."/>
            <person name="Arakawa K."/>
        </authorList>
    </citation>
    <scope>NUCLEOTIDE SEQUENCE [LARGE SCALE GENOMIC DNA]</scope>
    <source>
        <strain evidence="3">TYRC17</strain>
    </source>
</reference>
<sequence length="104" mass="10984">MHERSKIGVVGAGTMGQGIAQVIIASGFDVCLYDVAEEQLSRAEESIDKGLGKLVAKEKLSEADKDAAMARLSNTTTLGDLSKCRVIIEAAPNSPNSKKSCFVI</sequence>
<evidence type="ECO:0000313" key="2">
    <source>
        <dbReference type="EMBL" id="BBI49370.1"/>
    </source>
</evidence>
<protein>
    <recommendedName>
        <fullName evidence="1">3-hydroxyacyl-CoA dehydrogenase NAD binding domain-containing protein</fullName>
    </recommendedName>
</protein>
<name>A0ABM7GG19_9GAMM</name>
<dbReference type="SUPFAM" id="SSF51735">
    <property type="entry name" value="NAD(P)-binding Rossmann-fold domains"/>
    <property type="match status" value="1"/>
</dbReference>
<keyword evidence="3" id="KW-1185">Reference proteome</keyword>
<feature type="domain" description="3-hydroxyacyl-CoA dehydrogenase NAD binding" evidence="1">
    <location>
        <begin position="6"/>
        <end position="102"/>
    </location>
</feature>
<dbReference type="PANTHER" id="PTHR48075:SF5">
    <property type="entry name" value="3-HYDROXYBUTYRYL-COA DEHYDROGENASE"/>
    <property type="match status" value="1"/>
</dbReference>
<evidence type="ECO:0000259" key="1">
    <source>
        <dbReference type="Pfam" id="PF02737"/>
    </source>
</evidence>
<accession>A0ABM7GG19</accession>
<organism evidence="2 3">
    <name type="scientific">Vreelandella olivaria</name>
    <dbReference type="NCBI Taxonomy" id="390919"/>
    <lineage>
        <taxon>Bacteria</taxon>
        <taxon>Pseudomonadati</taxon>
        <taxon>Pseudomonadota</taxon>
        <taxon>Gammaproteobacteria</taxon>
        <taxon>Oceanospirillales</taxon>
        <taxon>Halomonadaceae</taxon>
        <taxon>Vreelandella</taxon>
    </lineage>
</organism>
<dbReference type="PANTHER" id="PTHR48075">
    <property type="entry name" value="3-HYDROXYACYL-COA DEHYDROGENASE FAMILY PROTEIN"/>
    <property type="match status" value="1"/>
</dbReference>
<evidence type="ECO:0000313" key="3">
    <source>
        <dbReference type="Proteomes" id="UP000289555"/>
    </source>
</evidence>
<dbReference type="Pfam" id="PF02737">
    <property type="entry name" value="3HCDH_N"/>
    <property type="match status" value="1"/>
</dbReference>
<proteinExistence type="predicted"/>
<dbReference type="Gene3D" id="3.40.50.720">
    <property type="entry name" value="NAD(P)-binding Rossmann-like Domain"/>
    <property type="match status" value="1"/>
</dbReference>
<gene>
    <name evidence="2" type="ORF">HORIV_17910</name>
</gene>